<dbReference type="AlphaFoldDB" id="A0AAJ0MGU9"/>
<name>A0AAJ0MGU9_9PEZI</name>
<sequence length="291" mass="31460">MAQSVGWADNIILAMAPLGIITAIVGAIRVGGPSWLKTITGRARESRAVAESELMSSTSHEVRPKSRKRLVAIVRNTDVHTPNLTLNIHSQVNGRELHAVAAFGIALQFGVFVYSVIAAKYFTLVLLKDGNPVADYALPCSVVGTVLLVAGMFICAHVVEGSTSETRYQAEDKMEARVVWLQKFGTVNNQAFQPFAVFSTDTQAELLTVIGTMIGICDFIVQFIGLRGMHWSASAAQFGATGVMTIKAFVRRDLAKSPKSQSLLSGHELDWLAMTAVDCANAPWLDHSKIS</sequence>
<reference evidence="2" key="2">
    <citation type="submission" date="2023-06" db="EMBL/GenBank/DDBJ databases">
        <authorList>
            <consortium name="Lawrence Berkeley National Laboratory"/>
            <person name="Haridas S."/>
            <person name="Hensen N."/>
            <person name="Bonometti L."/>
            <person name="Westerberg I."/>
            <person name="Brannstrom I.O."/>
            <person name="Guillou S."/>
            <person name="Cros-Aarteil S."/>
            <person name="Calhoun S."/>
            <person name="Kuo A."/>
            <person name="Mondo S."/>
            <person name="Pangilinan J."/>
            <person name="Riley R."/>
            <person name="Labutti K."/>
            <person name="Andreopoulos B."/>
            <person name="Lipzen A."/>
            <person name="Chen C."/>
            <person name="Yanf M."/>
            <person name="Daum C."/>
            <person name="Ng V."/>
            <person name="Clum A."/>
            <person name="Steindorff A."/>
            <person name="Ohm R."/>
            <person name="Martin F."/>
            <person name="Silar P."/>
            <person name="Natvig D."/>
            <person name="Lalanne C."/>
            <person name="Gautier V."/>
            <person name="Ament-Velasquez S.L."/>
            <person name="Kruys A."/>
            <person name="Hutchinson M.I."/>
            <person name="Powell A.J."/>
            <person name="Barry K."/>
            <person name="Miller A.N."/>
            <person name="Grigoriev I.V."/>
            <person name="Debuchy R."/>
            <person name="Gladieux P."/>
            <person name="Thoren M.H."/>
            <person name="Johannesson H."/>
        </authorList>
    </citation>
    <scope>NUCLEOTIDE SEQUENCE</scope>
    <source>
        <strain evidence="2">CBS 955.72</strain>
    </source>
</reference>
<reference evidence="2" key="1">
    <citation type="journal article" date="2023" name="Mol. Phylogenet. Evol.">
        <title>Genome-scale phylogeny and comparative genomics of the fungal order Sordariales.</title>
        <authorList>
            <person name="Hensen N."/>
            <person name="Bonometti L."/>
            <person name="Westerberg I."/>
            <person name="Brannstrom I.O."/>
            <person name="Guillou S."/>
            <person name="Cros-Aarteil S."/>
            <person name="Calhoun S."/>
            <person name="Haridas S."/>
            <person name="Kuo A."/>
            <person name="Mondo S."/>
            <person name="Pangilinan J."/>
            <person name="Riley R."/>
            <person name="LaButti K."/>
            <person name="Andreopoulos B."/>
            <person name="Lipzen A."/>
            <person name="Chen C."/>
            <person name="Yan M."/>
            <person name="Daum C."/>
            <person name="Ng V."/>
            <person name="Clum A."/>
            <person name="Steindorff A."/>
            <person name="Ohm R.A."/>
            <person name="Martin F."/>
            <person name="Silar P."/>
            <person name="Natvig D.O."/>
            <person name="Lalanne C."/>
            <person name="Gautier V."/>
            <person name="Ament-Velasquez S.L."/>
            <person name="Kruys A."/>
            <person name="Hutchinson M.I."/>
            <person name="Powell A.J."/>
            <person name="Barry K."/>
            <person name="Miller A.N."/>
            <person name="Grigoriev I.V."/>
            <person name="Debuchy R."/>
            <person name="Gladieux P."/>
            <person name="Hiltunen Thoren M."/>
            <person name="Johannesson H."/>
        </authorList>
    </citation>
    <scope>NUCLEOTIDE SEQUENCE</scope>
    <source>
        <strain evidence="2">CBS 955.72</strain>
    </source>
</reference>
<feature type="transmembrane region" description="Helical" evidence="1">
    <location>
        <begin position="99"/>
        <end position="124"/>
    </location>
</feature>
<evidence type="ECO:0000313" key="3">
    <source>
        <dbReference type="Proteomes" id="UP001275084"/>
    </source>
</evidence>
<proteinExistence type="predicted"/>
<accession>A0AAJ0MGU9</accession>
<comment type="caution">
    <text evidence="2">The sequence shown here is derived from an EMBL/GenBank/DDBJ whole genome shotgun (WGS) entry which is preliminary data.</text>
</comment>
<keyword evidence="1" id="KW-0472">Membrane</keyword>
<dbReference type="Proteomes" id="UP001275084">
    <property type="component" value="Unassembled WGS sequence"/>
</dbReference>
<keyword evidence="1" id="KW-0812">Transmembrane</keyword>
<evidence type="ECO:0000313" key="2">
    <source>
        <dbReference type="EMBL" id="KAK3358166.1"/>
    </source>
</evidence>
<protein>
    <submittedName>
        <fullName evidence="2">Uncharacterized protein</fullName>
    </submittedName>
</protein>
<dbReference type="EMBL" id="JAUIQD010000003">
    <property type="protein sequence ID" value="KAK3358166.1"/>
    <property type="molecule type" value="Genomic_DNA"/>
</dbReference>
<feature type="transmembrane region" description="Helical" evidence="1">
    <location>
        <begin position="136"/>
        <end position="159"/>
    </location>
</feature>
<gene>
    <name evidence="2" type="ORF">B0T25DRAFT_590143</name>
</gene>
<feature type="transmembrane region" description="Helical" evidence="1">
    <location>
        <begin position="12"/>
        <end position="32"/>
    </location>
</feature>
<keyword evidence="1" id="KW-1133">Transmembrane helix</keyword>
<keyword evidence="3" id="KW-1185">Reference proteome</keyword>
<organism evidence="2 3">
    <name type="scientific">Lasiosphaeria hispida</name>
    <dbReference type="NCBI Taxonomy" id="260671"/>
    <lineage>
        <taxon>Eukaryota</taxon>
        <taxon>Fungi</taxon>
        <taxon>Dikarya</taxon>
        <taxon>Ascomycota</taxon>
        <taxon>Pezizomycotina</taxon>
        <taxon>Sordariomycetes</taxon>
        <taxon>Sordariomycetidae</taxon>
        <taxon>Sordariales</taxon>
        <taxon>Lasiosphaeriaceae</taxon>
        <taxon>Lasiosphaeria</taxon>
    </lineage>
</organism>
<evidence type="ECO:0000256" key="1">
    <source>
        <dbReference type="SAM" id="Phobius"/>
    </source>
</evidence>